<dbReference type="Gene3D" id="3.90.550.10">
    <property type="entry name" value="Spore Coat Polysaccharide Biosynthesis Protein SpsA, Chain A"/>
    <property type="match status" value="1"/>
</dbReference>
<proteinExistence type="predicted"/>
<dbReference type="CDD" id="cd00761">
    <property type="entry name" value="Glyco_tranf_GTA_type"/>
    <property type="match status" value="1"/>
</dbReference>
<dbReference type="PANTHER" id="PTHR22916:SF3">
    <property type="entry name" value="UDP-GLCNAC:BETAGAL BETA-1,3-N-ACETYLGLUCOSAMINYLTRANSFERASE-LIKE PROTEIN 1"/>
    <property type="match status" value="1"/>
</dbReference>
<dbReference type="PANTHER" id="PTHR22916">
    <property type="entry name" value="GLYCOSYLTRANSFERASE"/>
    <property type="match status" value="1"/>
</dbReference>
<name>A0A1I2L623_9FLAO</name>
<dbReference type="Proteomes" id="UP000199116">
    <property type="component" value="Unassembled WGS sequence"/>
</dbReference>
<dbReference type="EMBL" id="FOOH01000007">
    <property type="protein sequence ID" value="SFF74373.1"/>
    <property type="molecule type" value="Genomic_DNA"/>
</dbReference>
<reference evidence="3" key="1">
    <citation type="submission" date="2016-10" db="EMBL/GenBank/DDBJ databases">
        <authorList>
            <person name="Varghese N."/>
            <person name="Submissions S."/>
        </authorList>
    </citation>
    <scope>NUCLEOTIDE SEQUENCE [LARGE SCALE GENOMIC DNA]</scope>
    <source>
        <strain evidence="3">DSM 23515</strain>
    </source>
</reference>
<evidence type="ECO:0000259" key="1">
    <source>
        <dbReference type="Pfam" id="PF00535"/>
    </source>
</evidence>
<keyword evidence="3" id="KW-1185">Reference proteome</keyword>
<dbReference type="GO" id="GO:0016758">
    <property type="term" value="F:hexosyltransferase activity"/>
    <property type="evidence" value="ECO:0007669"/>
    <property type="project" value="UniProtKB-ARBA"/>
</dbReference>
<protein>
    <recommendedName>
        <fullName evidence="1">Glycosyltransferase 2-like domain-containing protein</fullName>
    </recommendedName>
</protein>
<dbReference type="InterPro" id="IPR001173">
    <property type="entry name" value="Glyco_trans_2-like"/>
</dbReference>
<organism evidence="2 3">
    <name type="scientific">Salegentibacter agarivorans</name>
    <dbReference type="NCBI Taxonomy" id="345907"/>
    <lineage>
        <taxon>Bacteria</taxon>
        <taxon>Pseudomonadati</taxon>
        <taxon>Bacteroidota</taxon>
        <taxon>Flavobacteriia</taxon>
        <taxon>Flavobacteriales</taxon>
        <taxon>Flavobacteriaceae</taxon>
        <taxon>Salegentibacter</taxon>
    </lineage>
</organism>
<feature type="domain" description="Glycosyltransferase 2-like" evidence="1">
    <location>
        <begin position="8"/>
        <end position="117"/>
    </location>
</feature>
<sequence length="306" mass="36901">MINRKLAIVIPYFKNEYFRECLESLEKQNDNRFNVYIGDDSSPQDPWILINSSQKKLNITYKRFDKNLGSISLTQQWERCLGMINGEEWIMLLCDDDVLSENVVNSFYKNLDEIEDAKSKVVKFASQVVDEYGKPVTEKYCHPKLQDYRDVFYDRFFNANRSSLSEHIFRRTSFQKYGFHDYPLAWHADDMAWLEFSEFGKIYSINEACVYFRSSAIHLSRSDFLLEEKRDTTYLFFNNVIYEYLENFNQYQITAILKRYELLTFSFKKVNFNFVFQFFRLKLKHEGIYEALKFIRRICINRKELK</sequence>
<dbReference type="SUPFAM" id="SSF53448">
    <property type="entry name" value="Nucleotide-diphospho-sugar transferases"/>
    <property type="match status" value="1"/>
</dbReference>
<gene>
    <name evidence="2" type="ORF">SAMN04488033_10781</name>
</gene>
<dbReference type="RefSeq" id="WP_075327919.1">
    <property type="nucleotide sequence ID" value="NZ_FOOH01000007.1"/>
</dbReference>
<evidence type="ECO:0000313" key="3">
    <source>
        <dbReference type="Proteomes" id="UP000199116"/>
    </source>
</evidence>
<accession>A0A1I2L623</accession>
<dbReference type="AlphaFoldDB" id="A0A1I2L623"/>
<evidence type="ECO:0000313" key="2">
    <source>
        <dbReference type="EMBL" id="SFF74373.1"/>
    </source>
</evidence>
<dbReference type="Pfam" id="PF00535">
    <property type="entry name" value="Glycos_transf_2"/>
    <property type="match status" value="1"/>
</dbReference>
<dbReference type="InterPro" id="IPR029044">
    <property type="entry name" value="Nucleotide-diphossugar_trans"/>
</dbReference>